<organism evidence="13 14">
    <name type="scientific">Gossypium armourianum</name>
    <dbReference type="NCBI Taxonomy" id="34283"/>
    <lineage>
        <taxon>Eukaryota</taxon>
        <taxon>Viridiplantae</taxon>
        <taxon>Streptophyta</taxon>
        <taxon>Embryophyta</taxon>
        <taxon>Tracheophyta</taxon>
        <taxon>Spermatophyta</taxon>
        <taxon>Magnoliopsida</taxon>
        <taxon>eudicotyledons</taxon>
        <taxon>Gunneridae</taxon>
        <taxon>Pentapetalae</taxon>
        <taxon>rosids</taxon>
        <taxon>malvids</taxon>
        <taxon>Malvales</taxon>
        <taxon>Malvaceae</taxon>
        <taxon>Malvoideae</taxon>
        <taxon>Gossypium</taxon>
    </lineage>
</organism>
<dbReference type="GO" id="GO:0005886">
    <property type="term" value="C:plasma membrane"/>
    <property type="evidence" value="ECO:0007669"/>
    <property type="project" value="UniProtKB-SubCell"/>
</dbReference>
<keyword evidence="8" id="KW-1133">Transmembrane helix</keyword>
<keyword evidence="6" id="KW-0812">Transmembrane</keyword>
<dbReference type="InterPro" id="IPR032675">
    <property type="entry name" value="LRR_dom_sf"/>
</dbReference>
<dbReference type="InterPro" id="IPR001611">
    <property type="entry name" value="Leu-rich_rpt"/>
</dbReference>
<proteinExistence type="inferred from homology"/>
<keyword evidence="11" id="KW-0325">Glycoprotein</keyword>
<evidence type="ECO:0000313" key="14">
    <source>
        <dbReference type="Proteomes" id="UP000593575"/>
    </source>
</evidence>
<keyword evidence="10" id="KW-0675">Receptor</keyword>
<protein>
    <submittedName>
        <fullName evidence="13">Uncharacterized protein</fullName>
    </submittedName>
</protein>
<feature type="non-terminal residue" evidence="13">
    <location>
        <position position="1"/>
    </location>
</feature>
<feature type="region of interest" description="Disordered" evidence="12">
    <location>
        <begin position="832"/>
        <end position="853"/>
    </location>
</feature>
<feature type="non-terminal residue" evidence="13">
    <location>
        <position position="853"/>
    </location>
</feature>
<reference evidence="13 14" key="1">
    <citation type="journal article" date="2019" name="Genome Biol. Evol.">
        <title>Insights into the evolution of the New World diploid cottons (Gossypium, subgenus Houzingenia) based on genome sequencing.</title>
        <authorList>
            <person name="Grover C.E."/>
            <person name="Arick M.A. 2nd"/>
            <person name="Thrash A."/>
            <person name="Conover J.L."/>
            <person name="Sanders W.S."/>
            <person name="Peterson D.G."/>
            <person name="Frelichowski J.E."/>
            <person name="Scheffler J.A."/>
            <person name="Scheffler B.E."/>
            <person name="Wendel J.F."/>
        </authorList>
    </citation>
    <scope>NUCLEOTIDE SEQUENCE [LARGE SCALE GENOMIC DNA]</scope>
    <source>
        <strain evidence="13">6</strain>
        <tissue evidence="13">Leaf</tissue>
    </source>
</reference>
<comment type="similarity">
    <text evidence="3">Belongs to the RLP family.</text>
</comment>
<comment type="subcellular location">
    <subcellularLocation>
        <location evidence="2">Cell membrane</location>
    </subcellularLocation>
    <subcellularLocation>
        <location evidence="1">Membrane</location>
        <topology evidence="1">Single-pass membrane protein</topology>
    </subcellularLocation>
</comment>
<gene>
    <name evidence="13" type="ORF">Goarm_022541</name>
</gene>
<evidence type="ECO:0000256" key="3">
    <source>
        <dbReference type="ARBA" id="ARBA00009592"/>
    </source>
</evidence>
<dbReference type="PANTHER" id="PTHR48062">
    <property type="entry name" value="RECEPTOR-LIKE PROTEIN 14"/>
    <property type="match status" value="1"/>
</dbReference>
<dbReference type="SUPFAM" id="SSF52058">
    <property type="entry name" value="L domain-like"/>
    <property type="match status" value="3"/>
</dbReference>
<comment type="caution">
    <text evidence="13">The sequence shown here is derived from an EMBL/GenBank/DDBJ whole genome shotgun (WGS) entry which is preliminary data.</text>
</comment>
<dbReference type="FunFam" id="3.80.10.10:FF:000383">
    <property type="entry name" value="Leucine-rich repeat receptor protein kinase EMS1"/>
    <property type="match status" value="1"/>
</dbReference>
<evidence type="ECO:0000313" key="13">
    <source>
        <dbReference type="EMBL" id="MBA0845218.1"/>
    </source>
</evidence>
<name>A0A7J9KFJ1_9ROSI</name>
<dbReference type="InterPro" id="IPR003591">
    <property type="entry name" value="Leu-rich_rpt_typical-subtyp"/>
</dbReference>
<dbReference type="Proteomes" id="UP000593575">
    <property type="component" value="Unassembled WGS sequence"/>
</dbReference>
<dbReference type="AlphaFoldDB" id="A0A7J9KFJ1"/>
<evidence type="ECO:0000256" key="11">
    <source>
        <dbReference type="ARBA" id="ARBA00023180"/>
    </source>
</evidence>
<evidence type="ECO:0000256" key="7">
    <source>
        <dbReference type="ARBA" id="ARBA00022737"/>
    </source>
</evidence>
<dbReference type="Pfam" id="PF13855">
    <property type="entry name" value="LRR_8"/>
    <property type="match status" value="2"/>
</dbReference>
<evidence type="ECO:0000256" key="10">
    <source>
        <dbReference type="ARBA" id="ARBA00023170"/>
    </source>
</evidence>
<keyword evidence="4" id="KW-1003">Cell membrane</keyword>
<dbReference type="Pfam" id="PF00560">
    <property type="entry name" value="LRR_1"/>
    <property type="match status" value="4"/>
</dbReference>
<dbReference type="Gene3D" id="3.80.10.10">
    <property type="entry name" value="Ribonuclease Inhibitor"/>
    <property type="match status" value="3"/>
</dbReference>
<evidence type="ECO:0000256" key="8">
    <source>
        <dbReference type="ARBA" id="ARBA00022989"/>
    </source>
</evidence>
<evidence type="ECO:0000256" key="9">
    <source>
        <dbReference type="ARBA" id="ARBA00023136"/>
    </source>
</evidence>
<keyword evidence="5" id="KW-0433">Leucine-rich repeat</keyword>
<keyword evidence="9" id="KW-0472">Membrane</keyword>
<dbReference type="PANTHER" id="PTHR48062:SF37">
    <property type="entry name" value="LRR RECEPTOR-LIKE SERINE_THREONINE-PROTEIN KINASE FLS2"/>
    <property type="match status" value="1"/>
</dbReference>
<evidence type="ECO:0000256" key="6">
    <source>
        <dbReference type="ARBA" id="ARBA00022692"/>
    </source>
</evidence>
<dbReference type="FunFam" id="3.80.10.10:FF:000095">
    <property type="entry name" value="LRR receptor-like serine/threonine-protein kinase GSO1"/>
    <property type="match status" value="1"/>
</dbReference>
<evidence type="ECO:0000256" key="5">
    <source>
        <dbReference type="ARBA" id="ARBA00022614"/>
    </source>
</evidence>
<dbReference type="EMBL" id="JABFAE010413969">
    <property type="protein sequence ID" value="MBA0845218.1"/>
    <property type="molecule type" value="Genomic_DNA"/>
</dbReference>
<accession>A0A7J9KFJ1</accession>
<dbReference type="SMART" id="SM00369">
    <property type="entry name" value="LRR_TYP"/>
    <property type="match status" value="8"/>
</dbReference>
<evidence type="ECO:0000256" key="4">
    <source>
        <dbReference type="ARBA" id="ARBA00022475"/>
    </source>
</evidence>
<evidence type="ECO:0000256" key="12">
    <source>
        <dbReference type="SAM" id="MobiDB-lite"/>
    </source>
</evidence>
<dbReference type="InterPro" id="IPR051502">
    <property type="entry name" value="RLP_Defense_Trigger"/>
</dbReference>
<dbReference type="PRINTS" id="PR00019">
    <property type="entry name" value="LEURICHRPT"/>
</dbReference>
<evidence type="ECO:0000256" key="1">
    <source>
        <dbReference type="ARBA" id="ARBA00004167"/>
    </source>
</evidence>
<dbReference type="FunFam" id="3.80.10.10:FF:000213">
    <property type="entry name" value="Tyrosine-sulfated glycopeptide receptor 1"/>
    <property type="match status" value="1"/>
</dbReference>
<keyword evidence="14" id="KW-1185">Reference proteome</keyword>
<sequence>GERPLNLSNLEELYLDSNSFTNSLLAQLSGFSNLKSLTIRNNQLKGSINIKDLNALSNLEELDMSDNKVKEFVPTKNKENESLEKLKVATLNNVFINGTVSLMQLLETFSSVNTLYLRGNHFNDTISTQATFFKALVYWRLLKFYLCVVVGCLGHYLPKGGAIYGSLRCWILVKMLEGTLPPCLANLSSLDYLDISDNQFTGKGASTALANLTLLRFISLSQNLFEVPSIFISFANHSHLKFLFSDQNKLVKEPTIQTWVPKFQLKVFRLWNCATKELHIEIPKFLYYQNDLSFIDLSDNNFEGNPFWLLENNTRMEAFLMKGNSFMGHFNIPSHLNPNMSIVDISENKIQGPIPANICSVFPHLARLNLSSNFLQGNIPPCLGSLKTMLMIDLSHNQLYGGIPEMSAQSDSLMFLRLSNNHLSGKITPTIFCSSSLKFLYLDGNKFDGNIPSIDISTFPYYSLSDIDLSNNNLSGELPRWIWNVSNLQTLAVSNNQLKGLIPMELCYLDSLEFLDLSKNNFFGPIPSCFHAQSIKHLHLSRNRLSGTLTNAFFNSSSLVTLDLSENQLTGEIPYKIGTLSALSVLLLKANYFVGEIPIDICKLYSLSIIDLSQNKLSGLIPSCLTHLTFEPSDRKSLTLDPTEVLGLVGIVDFGHFLRGANYFGITEFELFNFRVEEPFNLHASIHEQLEEKVDYTTKGASRTIKGNILEYMSGIDLSCNRLTGEIPREIGNLSEIRSLNLSHNNLTGHIPSTFSKLKQIESLDLSHNNLIGRIPVQLTELYALAVFNVSYNNLSGSIPSPKAQFGTFDESSYVANPFLCGFPLHENCSNLDSPPTAAPKSSNEEEESGLMD</sequence>
<evidence type="ECO:0000256" key="2">
    <source>
        <dbReference type="ARBA" id="ARBA00004236"/>
    </source>
</evidence>
<keyword evidence="7" id="KW-0677">Repeat</keyword>